<keyword evidence="1" id="KW-0812">Transmembrane</keyword>
<gene>
    <name evidence="3" type="ORF">DI603_11470</name>
</gene>
<feature type="transmembrane region" description="Helical" evidence="1">
    <location>
        <begin position="266"/>
        <end position="284"/>
    </location>
</feature>
<keyword evidence="1" id="KW-0472">Membrane</keyword>
<dbReference type="PANTHER" id="PTHR23028:SF131">
    <property type="entry name" value="BLR2367 PROTEIN"/>
    <property type="match status" value="1"/>
</dbReference>
<feature type="transmembrane region" description="Helical" evidence="1">
    <location>
        <begin position="199"/>
        <end position="218"/>
    </location>
</feature>
<dbReference type="GO" id="GO:0000271">
    <property type="term" value="P:polysaccharide biosynthetic process"/>
    <property type="evidence" value="ECO:0007669"/>
    <property type="project" value="TreeGrafter"/>
</dbReference>
<comment type="caution">
    <text evidence="3">The sequence shown here is derived from an EMBL/GenBank/DDBJ whole genome shotgun (WGS) entry which is preliminary data.</text>
</comment>
<feature type="transmembrane region" description="Helical" evidence="1">
    <location>
        <begin position="92"/>
        <end position="112"/>
    </location>
</feature>
<evidence type="ECO:0000259" key="2">
    <source>
        <dbReference type="Pfam" id="PF01757"/>
    </source>
</evidence>
<feature type="transmembrane region" description="Helical" evidence="1">
    <location>
        <begin position="12"/>
        <end position="31"/>
    </location>
</feature>
<feature type="transmembrane region" description="Helical" evidence="1">
    <location>
        <begin position="143"/>
        <end position="163"/>
    </location>
</feature>
<dbReference type="GO" id="GO:0016020">
    <property type="term" value="C:membrane"/>
    <property type="evidence" value="ECO:0007669"/>
    <property type="project" value="TreeGrafter"/>
</dbReference>
<feature type="transmembrane region" description="Helical" evidence="1">
    <location>
        <begin position="51"/>
        <end position="72"/>
    </location>
</feature>
<dbReference type="InterPro" id="IPR050879">
    <property type="entry name" value="Acyltransferase_3"/>
</dbReference>
<dbReference type="PANTHER" id="PTHR23028">
    <property type="entry name" value="ACETYLTRANSFERASE"/>
    <property type="match status" value="1"/>
</dbReference>
<evidence type="ECO:0000256" key="1">
    <source>
        <dbReference type="SAM" id="Phobius"/>
    </source>
</evidence>
<proteinExistence type="predicted"/>
<feature type="transmembrane region" description="Helical" evidence="1">
    <location>
        <begin position="230"/>
        <end position="254"/>
    </location>
</feature>
<organism evidence="3 4">
    <name type="scientific">Roseateles depolymerans</name>
    <dbReference type="NCBI Taxonomy" id="76731"/>
    <lineage>
        <taxon>Bacteria</taxon>
        <taxon>Pseudomonadati</taxon>
        <taxon>Pseudomonadota</taxon>
        <taxon>Betaproteobacteria</taxon>
        <taxon>Burkholderiales</taxon>
        <taxon>Sphaerotilaceae</taxon>
        <taxon>Roseateles</taxon>
    </lineage>
</organism>
<dbReference type="AlphaFoldDB" id="A0A2W5FRB2"/>
<feature type="transmembrane region" description="Helical" evidence="1">
    <location>
        <begin position="337"/>
        <end position="357"/>
    </location>
</feature>
<evidence type="ECO:0000313" key="4">
    <source>
        <dbReference type="Proteomes" id="UP000249633"/>
    </source>
</evidence>
<dbReference type="InterPro" id="IPR002656">
    <property type="entry name" value="Acyl_transf_3_dom"/>
</dbReference>
<feature type="domain" description="Acyltransferase 3" evidence="2">
    <location>
        <begin position="17"/>
        <end position="350"/>
    </location>
</feature>
<dbReference type="GO" id="GO:0016747">
    <property type="term" value="F:acyltransferase activity, transferring groups other than amino-acyl groups"/>
    <property type="evidence" value="ECO:0007669"/>
    <property type="project" value="InterPro"/>
</dbReference>
<dbReference type="Proteomes" id="UP000249633">
    <property type="component" value="Unassembled WGS sequence"/>
</dbReference>
<accession>A0A2W5FRB2</accession>
<dbReference type="Pfam" id="PF01757">
    <property type="entry name" value="Acyl_transf_3"/>
    <property type="match status" value="1"/>
</dbReference>
<name>A0A2W5FRB2_9BURK</name>
<keyword evidence="1" id="KW-1133">Transmembrane helix</keyword>
<sequence length="387" mass="41509">MTRHPSAPGGDTVVLVQVLRGLAAALVLLGHTQEQLRAAALKAGLAEPARLAWPGGFGVDLFFCISGFIMVLTSARLAGQPGAAGEFLVRRAIRLVPLYWLATGLYLLVLALGTRGLPAQPLTALWTSLAFLPYPVDGLRGGMAYPLLSLGWSLNYEVLFYLLFASLLALPMHRLVAGVWALLLALVAAGAWLQPEATAPAFWTRPIVLEFGLGMLLGQAWHAGWRLPGWAALGLGIAALAGLLADPLGLLQAAAGTSTANDARRLLGWGLPAAALLLALTGYERGQRERVARWPLAGLVRLGDWSYALYLFHPFALLALTRLWLSAGEAHRPGLPLLGLLMLAGSVLLAALVHARLDRPLTRLLNRRWRERRPPLAPAAHARHPLT</sequence>
<evidence type="ECO:0000313" key="3">
    <source>
        <dbReference type="EMBL" id="PZP32069.1"/>
    </source>
</evidence>
<protein>
    <submittedName>
        <fullName evidence="3">Acyltransferase</fullName>
    </submittedName>
</protein>
<reference evidence="3 4" key="1">
    <citation type="submission" date="2017-08" db="EMBL/GenBank/DDBJ databases">
        <title>Infants hospitalized years apart are colonized by the same room-sourced microbial strains.</title>
        <authorList>
            <person name="Brooks B."/>
            <person name="Olm M.R."/>
            <person name="Firek B.A."/>
            <person name="Baker R."/>
            <person name="Thomas B.C."/>
            <person name="Morowitz M.J."/>
            <person name="Banfield J.F."/>
        </authorList>
    </citation>
    <scope>NUCLEOTIDE SEQUENCE [LARGE SCALE GENOMIC DNA]</scope>
    <source>
        <strain evidence="3">S2_012_000_R2_81</strain>
    </source>
</reference>
<keyword evidence="3" id="KW-0808">Transferase</keyword>
<dbReference type="EMBL" id="QFOD01000009">
    <property type="protein sequence ID" value="PZP32069.1"/>
    <property type="molecule type" value="Genomic_DNA"/>
</dbReference>
<feature type="transmembrane region" description="Helical" evidence="1">
    <location>
        <begin position="175"/>
        <end position="193"/>
    </location>
</feature>
<feature type="transmembrane region" description="Helical" evidence="1">
    <location>
        <begin position="305"/>
        <end position="325"/>
    </location>
</feature>
<keyword evidence="3" id="KW-0012">Acyltransferase</keyword>